<dbReference type="EMBL" id="BLXX01000018">
    <property type="protein sequence ID" value="GFO61686.1"/>
    <property type="molecule type" value="Genomic_DNA"/>
</dbReference>
<protein>
    <recommendedName>
        <fullName evidence="1">Glycosyltransferase 2-like domain-containing protein</fullName>
    </recommendedName>
</protein>
<reference evidence="3" key="1">
    <citation type="submission" date="2020-06" db="EMBL/GenBank/DDBJ databases">
        <title>Draft genomic sequence of Geomonas sp. Red330.</title>
        <authorList>
            <person name="Itoh H."/>
            <person name="Zhenxing X."/>
            <person name="Ushijima N."/>
            <person name="Masuda Y."/>
            <person name="Shiratori Y."/>
            <person name="Senoo K."/>
        </authorList>
    </citation>
    <scope>NUCLEOTIDE SEQUENCE [LARGE SCALE GENOMIC DNA]</scope>
    <source>
        <strain evidence="3">Red330</strain>
    </source>
</reference>
<comment type="caution">
    <text evidence="2">The sequence shown here is derived from an EMBL/GenBank/DDBJ whole genome shotgun (WGS) entry which is preliminary data.</text>
</comment>
<dbReference type="InterPro" id="IPR029044">
    <property type="entry name" value="Nucleotide-diphossugar_trans"/>
</dbReference>
<evidence type="ECO:0000259" key="1">
    <source>
        <dbReference type="Pfam" id="PF00535"/>
    </source>
</evidence>
<feature type="domain" description="Glycosyltransferase 2-like" evidence="1">
    <location>
        <begin position="16"/>
        <end position="115"/>
    </location>
</feature>
<dbReference type="InterPro" id="IPR001173">
    <property type="entry name" value="Glyco_trans_2-like"/>
</dbReference>
<gene>
    <name evidence="2" type="ORF">GMST_40110</name>
</gene>
<evidence type="ECO:0000313" key="3">
    <source>
        <dbReference type="Proteomes" id="UP000556026"/>
    </source>
</evidence>
<dbReference type="Proteomes" id="UP000556026">
    <property type="component" value="Unassembled WGS sequence"/>
</dbReference>
<organism evidence="2 3">
    <name type="scientific">Geomonas silvestris</name>
    <dbReference type="NCBI Taxonomy" id="2740184"/>
    <lineage>
        <taxon>Bacteria</taxon>
        <taxon>Pseudomonadati</taxon>
        <taxon>Thermodesulfobacteriota</taxon>
        <taxon>Desulfuromonadia</taxon>
        <taxon>Geobacterales</taxon>
        <taxon>Geobacteraceae</taxon>
        <taxon>Geomonas</taxon>
    </lineage>
</organism>
<dbReference type="AlphaFoldDB" id="A0A6V8MNQ5"/>
<name>A0A6V8MNQ5_9BACT</name>
<dbReference type="Pfam" id="PF00535">
    <property type="entry name" value="Glycos_transf_2"/>
    <property type="match status" value="1"/>
</dbReference>
<accession>A0A6V8MNQ5</accession>
<dbReference type="Gene3D" id="3.90.550.10">
    <property type="entry name" value="Spore Coat Polysaccharide Biosynthesis Protein SpsA, Chain A"/>
    <property type="match status" value="1"/>
</dbReference>
<sequence>MVVCRENDTGSIEAVTAWAQSAEPPLPCKLLTVQREGHLPPLVAALEHCDGDIFCLIDDDAIPRKDWLLRLEEDFRDPRVGGIGGTVVNHLEDTTPATACGRPEFEAPGRLSWFGRSGDCGSVVGNRNLVEADCFIGCNMAFRRIALLDSFDLVLNCGSAISYETDVALNVKKKGFRLFYDPNSIVDHYLTPRKIDSKRGWNQGECFVYAHNLTYICLKHLSWYGKLGFAFYFFLGGAWGCPGPGTFVLSFLTGRPASLREHFIPAMKGRISGVISYYRNKRRIRG</sequence>
<proteinExistence type="predicted"/>
<evidence type="ECO:0000313" key="2">
    <source>
        <dbReference type="EMBL" id="GFO61686.1"/>
    </source>
</evidence>
<keyword evidence="3" id="KW-1185">Reference proteome</keyword>
<dbReference type="SUPFAM" id="SSF53448">
    <property type="entry name" value="Nucleotide-diphospho-sugar transferases"/>
    <property type="match status" value="1"/>
</dbReference>